<evidence type="ECO:0000313" key="1">
    <source>
        <dbReference type="EMBL" id="MCL1031261.1"/>
    </source>
</evidence>
<evidence type="ECO:0000313" key="2">
    <source>
        <dbReference type="Proteomes" id="UP001165275"/>
    </source>
</evidence>
<dbReference type="Proteomes" id="UP001165275">
    <property type="component" value="Unassembled WGS sequence"/>
</dbReference>
<dbReference type="EMBL" id="JAGQDC010000020">
    <property type="protein sequence ID" value="MCL1031261.1"/>
    <property type="molecule type" value="Genomic_DNA"/>
</dbReference>
<proteinExistence type="predicted"/>
<reference evidence="1" key="1">
    <citation type="submission" date="2021-04" db="EMBL/GenBank/DDBJ databases">
        <title>Genome sequence of Serratia sp. arafor3.</title>
        <authorList>
            <person name="Besaury L."/>
        </authorList>
    </citation>
    <scope>NUCLEOTIDE SEQUENCE</scope>
    <source>
        <strain evidence="1">Arafor3</strain>
    </source>
</reference>
<organism evidence="1 2">
    <name type="scientific">Serratia silvae</name>
    <dbReference type="NCBI Taxonomy" id="2824122"/>
    <lineage>
        <taxon>Bacteria</taxon>
        <taxon>Pseudomonadati</taxon>
        <taxon>Pseudomonadota</taxon>
        <taxon>Gammaproteobacteria</taxon>
        <taxon>Enterobacterales</taxon>
        <taxon>Yersiniaceae</taxon>
        <taxon>Serratia</taxon>
    </lineage>
</organism>
<gene>
    <name evidence="1" type="ORF">KAJ71_19895</name>
</gene>
<protein>
    <recommendedName>
        <fullName evidence="3">DUF1120 domain-containing protein</fullName>
    </recommendedName>
</protein>
<sequence>MLSMGTAMAGSMSSELSVKGKMAIPSCKVYLKDDGVFNLGKISHGVIKSSAATPMREIMGSLNVVCDADTYLKFSAVDNREGTASTAGSTHFGLGNVNGKGKLGYYTMKLSTAKVDGAESGLYSTQKGSTSTTAYLTATIDKGKVTGWADDNNTQVSGKLFQANLAIEPVLASTKDMAGSITENTKLDGSATLNFSYGL</sequence>
<comment type="caution">
    <text evidence="1">The sequence shown here is derived from an EMBL/GenBank/DDBJ whole genome shotgun (WGS) entry which is preliminary data.</text>
</comment>
<keyword evidence="2" id="KW-1185">Reference proteome</keyword>
<name>A0ABT0KH57_9GAMM</name>
<evidence type="ECO:0008006" key="3">
    <source>
        <dbReference type="Google" id="ProtNLM"/>
    </source>
</evidence>
<accession>A0ABT0KH57</accession>